<reference evidence="4 5" key="1">
    <citation type="submission" date="2020-05" db="EMBL/GenBank/DDBJ databases">
        <title>Complete genome sequence of Gemmatimonas greenlandica TET16.</title>
        <authorList>
            <person name="Zeng Y."/>
        </authorList>
    </citation>
    <scope>NUCLEOTIDE SEQUENCE [LARGE SCALE GENOMIC DNA]</scope>
    <source>
        <strain evidence="4 5">TET16</strain>
    </source>
</reference>
<dbReference type="GO" id="GO:0035556">
    <property type="term" value="P:intracellular signal transduction"/>
    <property type="evidence" value="ECO:0007669"/>
    <property type="project" value="InterPro"/>
</dbReference>
<dbReference type="InterPro" id="IPR029016">
    <property type="entry name" value="GAF-like_dom_sf"/>
</dbReference>
<evidence type="ECO:0000256" key="1">
    <source>
        <dbReference type="SAM" id="MobiDB-lite"/>
    </source>
</evidence>
<feature type="region of interest" description="Disordered" evidence="1">
    <location>
        <begin position="103"/>
        <end position="129"/>
    </location>
</feature>
<dbReference type="Pfam" id="PF00211">
    <property type="entry name" value="Guanylate_cyc"/>
    <property type="match status" value="1"/>
</dbReference>
<dbReference type="PROSITE" id="PS50006">
    <property type="entry name" value="FHA_DOMAIN"/>
    <property type="match status" value="1"/>
</dbReference>
<feature type="compositionally biased region" description="Low complexity" evidence="1">
    <location>
        <begin position="103"/>
        <end position="128"/>
    </location>
</feature>
<dbReference type="InterPro" id="IPR029787">
    <property type="entry name" value="Nucleotide_cyclase"/>
</dbReference>
<sequence>MSLVLVSASGDRRFPLTGRTGFVAGRELSCTLPILDPAVSRRHAELRVSESGTLEVEDLKSRNGTWVNGARVQRATVMPGDTVAFGTVAFTLLHEDPLGARPPALSLSASPSPSPSASRSPSASPVPAFDGSSTVLFERRVPSREQSLADVAHVTAGHGQAAARLAQLVGIAQHLGGSTDLDALLEALAGDLFRSFDADRVAILLRDSDGALQTRVSRDRRGNIPRPVPRAIANGVAERQVALLTNDAGSDARTAGASVLQQSVQSAMAAPLIGEQQTTLGVLYVDHLRETDVFTDEDLAFLVAFAGIASAAVEREASTARLQQAARVRANFERYFAPQIALRIADSTGRVVPGGTRQHVVVLFSDIRGFTSIAESLPPTQMAAQLNEYFGAMVDCVFRHEGALDKFIGDAIMAYWGVPEAGEHDAGRAVAAALDMQLALDSLNARWAAEGRPLLSVGVGIHSGDAFVGNIGSPRRLEFTLIGDTVNVANRLCSLAAGGEILVSDAVRNALTDPSCCASRSELAVARQHGAPPDVWQVLSTWSAS</sequence>
<evidence type="ECO:0000259" key="3">
    <source>
        <dbReference type="PROSITE" id="PS50125"/>
    </source>
</evidence>
<dbReference type="Proteomes" id="UP000500938">
    <property type="component" value="Chromosome"/>
</dbReference>
<dbReference type="KEGG" id="ggr:HKW67_02390"/>
<dbReference type="Pfam" id="PF00498">
    <property type="entry name" value="FHA"/>
    <property type="match status" value="1"/>
</dbReference>
<dbReference type="GO" id="GO:0004016">
    <property type="term" value="F:adenylate cyclase activity"/>
    <property type="evidence" value="ECO:0007669"/>
    <property type="project" value="UniProtKB-ARBA"/>
</dbReference>
<dbReference type="EMBL" id="CP053085">
    <property type="protein sequence ID" value="QJR34453.1"/>
    <property type="molecule type" value="Genomic_DNA"/>
</dbReference>
<evidence type="ECO:0000313" key="5">
    <source>
        <dbReference type="Proteomes" id="UP000500938"/>
    </source>
</evidence>
<dbReference type="CDD" id="cd00060">
    <property type="entry name" value="FHA"/>
    <property type="match status" value="1"/>
</dbReference>
<dbReference type="InterPro" id="IPR008984">
    <property type="entry name" value="SMAD_FHA_dom_sf"/>
</dbReference>
<feature type="domain" description="FHA" evidence="2">
    <location>
        <begin position="22"/>
        <end position="72"/>
    </location>
</feature>
<dbReference type="Gene3D" id="3.30.70.1230">
    <property type="entry name" value="Nucleotide cyclase"/>
    <property type="match status" value="1"/>
</dbReference>
<dbReference type="InterPro" id="IPR050697">
    <property type="entry name" value="Adenylyl/Guanylyl_Cyclase_3/4"/>
</dbReference>
<dbReference type="PROSITE" id="PS50125">
    <property type="entry name" value="GUANYLATE_CYCLASE_2"/>
    <property type="match status" value="1"/>
</dbReference>
<dbReference type="InterPro" id="IPR000253">
    <property type="entry name" value="FHA_dom"/>
</dbReference>
<dbReference type="SUPFAM" id="SSF55781">
    <property type="entry name" value="GAF domain-like"/>
    <property type="match status" value="1"/>
</dbReference>
<keyword evidence="5" id="KW-1185">Reference proteome</keyword>
<dbReference type="SUPFAM" id="SSF55073">
    <property type="entry name" value="Nucleotide cyclase"/>
    <property type="match status" value="1"/>
</dbReference>
<dbReference type="InterPro" id="IPR001054">
    <property type="entry name" value="A/G_cyclase"/>
</dbReference>
<dbReference type="RefSeq" id="WP_171223879.1">
    <property type="nucleotide sequence ID" value="NZ_CP053085.1"/>
</dbReference>
<dbReference type="SMART" id="SM00240">
    <property type="entry name" value="FHA"/>
    <property type="match status" value="1"/>
</dbReference>
<gene>
    <name evidence="4" type="ORF">HKW67_02390</name>
</gene>
<dbReference type="AlphaFoldDB" id="A0A6M4II25"/>
<dbReference type="SMART" id="SM00065">
    <property type="entry name" value="GAF"/>
    <property type="match status" value="1"/>
</dbReference>
<name>A0A6M4II25_9BACT</name>
<evidence type="ECO:0000313" key="4">
    <source>
        <dbReference type="EMBL" id="QJR34453.1"/>
    </source>
</evidence>
<protein>
    <submittedName>
        <fullName evidence="4">FHA domain-containing protein</fullName>
    </submittedName>
</protein>
<dbReference type="SUPFAM" id="SSF49879">
    <property type="entry name" value="SMAD/FHA domain"/>
    <property type="match status" value="1"/>
</dbReference>
<organism evidence="4 5">
    <name type="scientific">Gemmatimonas groenlandica</name>
    <dbReference type="NCBI Taxonomy" id="2732249"/>
    <lineage>
        <taxon>Bacteria</taxon>
        <taxon>Pseudomonadati</taxon>
        <taxon>Gemmatimonadota</taxon>
        <taxon>Gemmatimonadia</taxon>
        <taxon>Gemmatimonadales</taxon>
        <taxon>Gemmatimonadaceae</taxon>
        <taxon>Gemmatimonas</taxon>
    </lineage>
</organism>
<proteinExistence type="predicted"/>
<accession>A0A6M4II25</accession>
<dbReference type="Gene3D" id="2.60.200.20">
    <property type="match status" value="1"/>
</dbReference>
<dbReference type="GO" id="GO:0009190">
    <property type="term" value="P:cyclic nucleotide biosynthetic process"/>
    <property type="evidence" value="ECO:0007669"/>
    <property type="project" value="InterPro"/>
</dbReference>
<dbReference type="InterPro" id="IPR003018">
    <property type="entry name" value="GAF"/>
</dbReference>
<dbReference type="SMART" id="SM00044">
    <property type="entry name" value="CYCc"/>
    <property type="match status" value="1"/>
</dbReference>
<dbReference type="CDD" id="cd07302">
    <property type="entry name" value="CHD"/>
    <property type="match status" value="1"/>
</dbReference>
<dbReference type="PANTHER" id="PTHR43081:SF1">
    <property type="entry name" value="ADENYLATE CYCLASE, TERMINAL-DIFFERENTIATION SPECIFIC"/>
    <property type="match status" value="1"/>
</dbReference>
<dbReference type="Pfam" id="PF01590">
    <property type="entry name" value="GAF"/>
    <property type="match status" value="1"/>
</dbReference>
<dbReference type="Gene3D" id="3.30.450.40">
    <property type="match status" value="1"/>
</dbReference>
<evidence type="ECO:0000259" key="2">
    <source>
        <dbReference type="PROSITE" id="PS50006"/>
    </source>
</evidence>
<dbReference type="PANTHER" id="PTHR43081">
    <property type="entry name" value="ADENYLATE CYCLASE, TERMINAL-DIFFERENTIATION SPECIFIC-RELATED"/>
    <property type="match status" value="1"/>
</dbReference>
<feature type="domain" description="Guanylate cyclase" evidence="3">
    <location>
        <begin position="361"/>
        <end position="493"/>
    </location>
</feature>